<dbReference type="InterPro" id="IPR017452">
    <property type="entry name" value="GPCR_Rhodpsn_7TM"/>
</dbReference>
<dbReference type="Pfam" id="PF00001">
    <property type="entry name" value="7tm_1"/>
    <property type="match status" value="1"/>
</dbReference>
<dbReference type="PANTHER" id="PTHR24238">
    <property type="entry name" value="G-PROTEIN COUPLED RECEPTOR"/>
    <property type="match status" value="1"/>
</dbReference>
<evidence type="ECO:0000256" key="2">
    <source>
        <dbReference type="ARBA" id="ARBA00022692"/>
    </source>
</evidence>
<keyword evidence="5 9" id="KW-0472">Membrane</keyword>
<dbReference type="EMBL" id="JBJQND010000001">
    <property type="protein sequence ID" value="KAL3888002.1"/>
    <property type="molecule type" value="Genomic_DNA"/>
</dbReference>
<organism evidence="11 12">
    <name type="scientific">Sinanodonta woodiana</name>
    <name type="common">Chinese pond mussel</name>
    <name type="synonym">Anodonta woodiana</name>
    <dbReference type="NCBI Taxonomy" id="1069815"/>
    <lineage>
        <taxon>Eukaryota</taxon>
        <taxon>Metazoa</taxon>
        <taxon>Spiralia</taxon>
        <taxon>Lophotrochozoa</taxon>
        <taxon>Mollusca</taxon>
        <taxon>Bivalvia</taxon>
        <taxon>Autobranchia</taxon>
        <taxon>Heteroconchia</taxon>
        <taxon>Palaeoheterodonta</taxon>
        <taxon>Unionida</taxon>
        <taxon>Unionoidea</taxon>
        <taxon>Unionidae</taxon>
        <taxon>Unioninae</taxon>
        <taxon>Sinanodonta</taxon>
    </lineage>
</organism>
<dbReference type="GO" id="GO:0004930">
    <property type="term" value="F:G protein-coupled receptor activity"/>
    <property type="evidence" value="ECO:0007669"/>
    <property type="project" value="UniProtKB-KW"/>
</dbReference>
<evidence type="ECO:0000313" key="12">
    <source>
        <dbReference type="Proteomes" id="UP001634394"/>
    </source>
</evidence>
<feature type="transmembrane region" description="Helical" evidence="9">
    <location>
        <begin position="363"/>
        <end position="382"/>
    </location>
</feature>
<feature type="transmembrane region" description="Helical" evidence="9">
    <location>
        <begin position="402"/>
        <end position="428"/>
    </location>
</feature>
<keyword evidence="6 8" id="KW-0675">Receptor</keyword>
<evidence type="ECO:0000256" key="6">
    <source>
        <dbReference type="ARBA" id="ARBA00023170"/>
    </source>
</evidence>
<comment type="caution">
    <text evidence="11">The sequence shown here is derived from an EMBL/GenBank/DDBJ whole genome shotgun (WGS) entry which is preliminary data.</text>
</comment>
<dbReference type="Proteomes" id="UP001634394">
    <property type="component" value="Unassembled WGS sequence"/>
</dbReference>
<evidence type="ECO:0000256" key="9">
    <source>
        <dbReference type="SAM" id="Phobius"/>
    </source>
</evidence>
<dbReference type="Gene3D" id="1.20.1070.10">
    <property type="entry name" value="Rhodopsin 7-helix transmembrane proteins"/>
    <property type="match status" value="2"/>
</dbReference>
<reference evidence="11 12" key="1">
    <citation type="submission" date="2024-11" db="EMBL/GenBank/DDBJ databases">
        <title>Chromosome-level genome assembly of the freshwater bivalve Anodonta woodiana.</title>
        <authorList>
            <person name="Chen X."/>
        </authorList>
    </citation>
    <scope>NUCLEOTIDE SEQUENCE [LARGE SCALE GENOMIC DNA]</scope>
    <source>
        <strain evidence="11">MN2024</strain>
        <tissue evidence="11">Gills</tissue>
    </source>
</reference>
<keyword evidence="12" id="KW-1185">Reference proteome</keyword>
<feature type="transmembrane region" description="Helical" evidence="9">
    <location>
        <begin position="137"/>
        <end position="160"/>
    </location>
</feature>
<keyword evidence="7 8" id="KW-0807">Transducer</keyword>
<keyword evidence="3 9" id="KW-1133">Transmembrane helix</keyword>
<feature type="transmembrane region" description="Helical" evidence="9">
    <location>
        <begin position="57"/>
        <end position="76"/>
    </location>
</feature>
<dbReference type="PROSITE" id="PS50262">
    <property type="entry name" value="G_PROTEIN_RECEP_F1_2"/>
    <property type="match status" value="1"/>
</dbReference>
<dbReference type="PANTHER" id="PTHR24238:SF47">
    <property type="entry name" value="ECDYSTEROIDS_DOPAMINE RECEPTOR-RELATED"/>
    <property type="match status" value="1"/>
</dbReference>
<dbReference type="AlphaFoldDB" id="A0ABD3XP35"/>
<dbReference type="GO" id="GO:0016020">
    <property type="term" value="C:membrane"/>
    <property type="evidence" value="ECO:0007669"/>
    <property type="project" value="UniProtKB-SubCell"/>
</dbReference>
<evidence type="ECO:0000256" key="3">
    <source>
        <dbReference type="ARBA" id="ARBA00022989"/>
    </source>
</evidence>
<feature type="transmembrane region" description="Helical" evidence="9">
    <location>
        <begin position="188"/>
        <end position="215"/>
    </location>
</feature>
<evidence type="ECO:0000256" key="1">
    <source>
        <dbReference type="ARBA" id="ARBA00004141"/>
    </source>
</evidence>
<dbReference type="SUPFAM" id="SSF81321">
    <property type="entry name" value="Family A G protein-coupled receptor-like"/>
    <property type="match status" value="1"/>
</dbReference>
<evidence type="ECO:0000256" key="8">
    <source>
        <dbReference type="RuleBase" id="RU000688"/>
    </source>
</evidence>
<dbReference type="PRINTS" id="PR00237">
    <property type="entry name" value="GPCRRHODOPSN"/>
</dbReference>
<evidence type="ECO:0000256" key="5">
    <source>
        <dbReference type="ARBA" id="ARBA00023136"/>
    </source>
</evidence>
<accession>A0ABD3XP35</accession>
<dbReference type="CDD" id="cd00637">
    <property type="entry name" value="7tm_classA_rhodopsin-like"/>
    <property type="match status" value="1"/>
</dbReference>
<gene>
    <name evidence="11" type="ORF">ACJMK2_000386</name>
</gene>
<evidence type="ECO:0000256" key="4">
    <source>
        <dbReference type="ARBA" id="ARBA00023040"/>
    </source>
</evidence>
<feature type="domain" description="G-protein coupled receptors family 1 profile" evidence="10">
    <location>
        <begin position="38"/>
        <end position="425"/>
    </location>
</feature>
<evidence type="ECO:0000256" key="7">
    <source>
        <dbReference type="ARBA" id="ARBA00023224"/>
    </source>
</evidence>
<feature type="transmembrane region" description="Helical" evidence="9">
    <location>
        <begin position="20"/>
        <end position="45"/>
    </location>
</feature>
<keyword evidence="4 8" id="KW-0297">G-protein coupled receptor</keyword>
<feature type="transmembrane region" description="Helical" evidence="9">
    <location>
        <begin position="96"/>
        <end position="116"/>
    </location>
</feature>
<evidence type="ECO:0000313" key="11">
    <source>
        <dbReference type="EMBL" id="KAL3888002.1"/>
    </source>
</evidence>
<evidence type="ECO:0000259" key="10">
    <source>
        <dbReference type="PROSITE" id="PS50262"/>
    </source>
</evidence>
<keyword evidence="2 8" id="KW-0812">Transmembrane</keyword>
<proteinExistence type="inferred from homology"/>
<comment type="subcellular location">
    <subcellularLocation>
        <location evidence="1">Membrane</location>
        <topology evidence="1">Multi-pass membrane protein</topology>
    </subcellularLocation>
</comment>
<name>A0ABD3XP35_SINWO</name>
<comment type="similarity">
    <text evidence="8">Belongs to the G-protein coupled receptor 1 family.</text>
</comment>
<protein>
    <recommendedName>
        <fullName evidence="10">G-protein coupled receptors family 1 profile domain-containing protein</fullName>
    </recommendedName>
</protein>
<dbReference type="InterPro" id="IPR000276">
    <property type="entry name" value="GPCR_Rhodpsn"/>
</dbReference>
<sequence>MNNSSATDLLQRMNDEISIMLIPVFVYMGVMMLTGFVGNALVCYFYGYKTKTNPTTCFIVVLAVFDLMSCIISMPMEIVDIRFFYLFPDVTACKVLRTMTFVCTISSGIILIAIATERYRKICLPFKKQITVLQAKFICVISTLIAIVISWPSIVFYSVVPVDVPVPGSETIQAYDCTTVKVESLRMYLLAFSGIQFLLFIISCIALIVLYVLIYKQLIRVKKNKNRFMSRNDDSTSLSTPSTTILERNVLEMEQYTIKEATQVQTKNDKMKRETSRLNAAYTHVDQDKSGYNEENKKLFESEGKASIVSPHEENCDAIEISGEAVERRSCNTSSSFRKALNNTRIVSHLVQRKSKDTNSDKYTTIMLLITVVFIVSFLPYLCLSMWQNFSKDYLVNRMSDLQIMFFSIGIRSYFLNSVLNPFIYGFFNLKFRKFIASVFLGCFRVTPKGESTSQSRKT</sequence>
<dbReference type="PROSITE" id="PS00237">
    <property type="entry name" value="G_PROTEIN_RECEP_F1_1"/>
    <property type="match status" value="1"/>
</dbReference>